<feature type="repeat" description="WD" evidence="6">
    <location>
        <begin position="253"/>
        <end position="294"/>
    </location>
</feature>
<dbReference type="PROSITE" id="PS50082">
    <property type="entry name" value="WD_REPEATS_2"/>
    <property type="match status" value="1"/>
</dbReference>
<keyword evidence="5" id="KW-0687">Ribonucleoprotein</keyword>
<evidence type="ECO:0000256" key="5">
    <source>
        <dbReference type="ARBA" id="ARBA00023274"/>
    </source>
</evidence>
<dbReference type="GO" id="GO:0006412">
    <property type="term" value="P:translation"/>
    <property type="evidence" value="ECO:0007669"/>
    <property type="project" value="InterPro"/>
</dbReference>
<keyword evidence="4" id="KW-0689">Ribosomal protein</keyword>
<name>A0A9P8I752_9PEZI</name>
<dbReference type="AlphaFoldDB" id="A0A9P8I752"/>
<keyword evidence="2 6" id="KW-0853">WD repeat</keyword>
<dbReference type="Pfam" id="PF00400">
    <property type="entry name" value="WD40"/>
    <property type="match status" value="2"/>
</dbReference>
<gene>
    <name evidence="7" type="ORF">GP486_007005</name>
</gene>
<dbReference type="GO" id="GO:0005634">
    <property type="term" value="C:nucleus"/>
    <property type="evidence" value="ECO:0007669"/>
    <property type="project" value="TreeGrafter"/>
</dbReference>
<evidence type="ECO:0000256" key="3">
    <source>
        <dbReference type="ARBA" id="ARBA00022737"/>
    </source>
</evidence>
<dbReference type="EMBL" id="JAGHQM010001782">
    <property type="protein sequence ID" value="KAH0551776.1"/>
    <property type="molecule type" value="Genomic_DNA"/>
</dbReference>
<evidence type="ECO:0000256" key="1">
    <source>
        <dbReference type="ARBA" id="ARBA00008560"/>
    </source>
</evidence>
<protein>
    <submittedName>
        <fullName evidence="7">Uncharacterized protein</fullName>
    </submittedName>
</protein>
<evidence type="ECO:0000256" key="2">
    <source>
        <dbReference type="ARBA" id="ARBA00022574"/>
    </source>
</evidence>
<dbReference type="InterPro" id="IPR015943">
    <property type="entry name" value="WD40/YVTN_repeat-like_dom_sf"/>
</dbReference>
<dbReference type="InterPro" id="IPR001680">
    <property type="entry name" value="WD40_rpt"/>
</dbReference>
<dbReference type="InterPro" id="IPR011332">
    <property type="entry name" value="Ribosomal_zn-bd"/>
</dbReference>
<proteinExistence type="inferred from homology"/>
<dbReference type="Pfam" id="PF01783">
    <property type="entry name" value="Ribosomal_L32p"/>
    <property type="match status" value="1"/>
</dbReference>
<evidence type="ECO:0000256" key="6">
    <source>
        <dbReference type="PROSITE-ProRule" id="PRU00221"/>
    </source>
</evidence>
<dbReference type="PANTHER" id="PTHR44090">
    <property type="entry name" value="WD REPEAT-CONTAINING PROTEIN 61"/>
    <property type="match status" value="1"/>
</dbReference>
<dbReference type="GO" id="GO:0003735">
    <property type="term" value="F:structural constituent of ribosome"/>
    <property type="evidence" value="ECO:0007669"/>
    <property type="project" value="InterPro"/>
</dbReference>
<evidence type="ECO:0000313" key="8">
    <source>
        <dbReference type="Proteomes" id="UP000750711"/>
    </source>
</evidence>
<reference evidence="7" key="1">
    <citation type="submission" date="2021-03" db="EMBL/GenBank/DDBJ databases">
        <title>Comparative genomics and phylogenomic investigation of the class Geoglossomycetes provide insights into ecological specialization and systematics.</title>
        <authorList>
            <person name="Melie T."/>
            <person name="Pirro S."/>
            <person name="Miller A.N."/>
            <person name="Quandt A."/>
        </authorList>
    </citation>
    <scope>NUCLEOTIDE SEQUENCE</scope>
    <source>
        <strain evidence="7">CAQ_001_2017</strain>
    </source>
</reference>
<dbReference type="GO" id="GO:0015934">
    <property type="term" value="C:large ribosomal subunit"/>
    <property type="evidence" value="ECO:0007669"/>
    <property type="project" value="InterPro"/>
</dbReference>
<dbReference type="SUPFAM" id="SSF57829">
    <property type="entry name" value="Zn-binding ribosomal proteins"/>
    <property type="match status" value="1"/>
</dbReference>
<dbReference type="HAMAP" id="MF_00340">
    <property type="entry name" value="Ribosomal_bL32"/>
    <property type="match status" value="1"/>
</dbReference>
<dbReference type="PANTHER" id="PTHR44090:SF1">
    <property type="entry name" value="SUPERKILLER COMPLEX PROTEIN 8"/>
    <property type="match status" value="1"/>
</dbReference>
<accession>A0A9P8I752</accession>
<dbReference type="SUPFAM" id="SSF50978">
    <property type="entry name" value="WD40 repeat-like"/>
    <property type="match status" value="1"/>
</dbReference>
<dbReference type="NCBIfam" id="TIGR01031">
    <property type="entry name" value="rpmF_bact"/>
    <property type="match status" value="1"/>
</dbReference>
<sequence length="317" mass="33663">MASPTVALSQPSFITALRYLPQLASRVLPARASSTAHFAGRFALPLLPSLSIAAPAIFHLNLPSLLPGLWESILRAVPKKKTSHSKSRHRQMAGKALKDVTALNRCPACGNLKRAHYLCPHCVKTHPTDIFSLAVTPTQIISASGASSIKVYDTTQPESPLVQTLEAAHKLGCHHLATSRNGRKAASVGFGGEAIIWRFSDEDGNFGWKEEGKIINADSTSTQSADGRLTATGHENGSVYIFNNDTGRMLHSLPGLVKPVRTTAFSPGGKLLAAAGDSSIISLYDVASGEQVANLTGNAAWVFAVDWSDTGEFLLSG</sequence>
<comment type="caution">
    <text evidence="7">The sequence shown here is derived from an EMBL/GenBank/DDBJ whole genome shotgun (WGS) entry which is preliminary data.</text>
</comment>
<comment type="similarity">
    <text evidence="1">Belongs to the bacterial ribosomal protein bL32 family.</text>
</comment>
<evidence type="ECO:0000313" key="7">
    <source>
        <dbReference type="EMBL" id="KAH0551776.1"/>
    </source>
</evidence>
<evidence type="ECO:0000256" key="4">
    <source>
        <dbReference type="ARBA" id="ARBA00022980"/>
    </source>
</evidence>
<dbReference type="InterPro" id="IPR002677">
    <property type="entry name" value="Ribosomal_bL32"/>
</dbReference>
<dbReference type="Proteomes" id="UP000750711">
    <property type="component" value="Unassembled WGS sequence"/>
</dbReference>
<organism evidence="7 8">
    <name type="scientific">Trichoglossum hirsutum</name>
    <dbReference type="NCBI Taxonomy" id="265104"/>
    <lineage>
        <taxon>Eukaryota</taxon>
        <taxon>Fungi</taxon>
        <taxon>Dikarya</taxon>
        <taxon>Ascomycota</taxon>
        <taxon>Pezizomycotina</taxon>
        <taxon>Geoglossomycetes</taxon>
        <taxon>Geoglossales</taxon>
        <taxon>Geoglossaceae</taxon>
        <taxon>Trichoglossum</taxon>
    </lineage>
</organism>
<keyword evidence="3" id="KW-0677">Repeat</keyword>
<dbReference type="Gene3D" id="2.130.10.10">
    <property type="entry name" value="YVTN repeat-like/Quinoprotein amine dehydrogenase"/>
    <property type="match status" value="1"/>
</dbReference>
<dbReference type="SMART" id="SM00320">
    <property type="entry name" value="WD40"/>
    <property type="match status" value="3"/>
</dbReference>
<dbReference type="InterPro" id="IPR036322">
    <property type="entry name" value="WD40_repeat_dom_sf"/>
</dbReference>
<keyword evidence="8" id="KW-1185">Reference proteome</keyword>
<dbReference type="InterPro" id="IPR051510">
    <property type="entry name" value="SKI8"/>
</dbReference>